<dbReference type="GO" id="GO:0008270">
    <property type="term" value="F:zinc ion binding"/>
    <property type="evidence" value="ECO:0007669"/>
    <property type="project" value="UniProtKB-KW"/>
</dbReference>
<dbReference type="AlphaFoldDB" id="A0AAQ3WZA5"/>
<dbReference type="EMBL" id="CP144750">
    <property type="protein sequence ID" value="WVZ79146.1"/>
    <property type="molecule type" value="Genomic_DNA"/>
</dbReference>
<accession>A0AAQ3WZA5</accession>
<evidence type="ECO:0000256" key="3">
    <source>
        <dbReference type="ARBA" id="ARBA00022771"/>
    </source>
</evidence>
<dbReference type="InterPro" id="IPR052035">
    <property type="entry name" value="ZnF_BED_domain_contain"/>
</dbReference>
<dbReference type="PANTHER" id="PTHR46481:SF10">
    <property type="entry name" value="ZINC FINGER BED DOMAIN-CONTAINING PROTEIN 39"/>
    <property type="match status" value="1"/>
</dbReference>
<sequence>MEDGDDNGHSINDDLRMMAESGDDYDDGGDLGLHDLFGSTAAAPIDLAAGDIPGDGCGAGAGAAAANNVPQSSIVPKPRKTKSPAWEDIDPIYTTVGGKSVRTGAICKWCKSNLSANSGGGTSHLLRHARDCKVKAAAQGKQSQLKFNPDDNASSNVKAMDKLKSELSGYVGTLFLHQRCALHVINLIVKCGLKRFKPWLDAFRTAISFLNASNQRIAAYKSYCVAMGVRPRKFGLDMDYPRKPGDPELLTPAHWYVAAKLLEFLELFYDATVSLSVRLQRPTAPTIGNGKRRQNWGMIYADDPGSEFTIPSSAPATNMFRATYASALLQAATSGGLNSLETELTSYLDSDTLQKFDDDFNLLNWWHEHKLTYPVLSILTRDAISVHVSTISSESAFSLCGRIIEERRRCLRPEMVEMLLCIKDWELGDARMQHTVEDKEMEAVFENLYLDVEPEVYCLGVLRLARHDGRAVLAVPARHGFDSDVPCSAMKLGTPGGTARHG</sequence>
<evidence type="ECO:0000313" key="7">
    <source>
        <dbReference type="EMBL" id="WVZ79146.1"/>
    </source>
</evidence>
<keyword evidence="2" id="KW-0479">Metal-binding</keyword>
<evidence type="ECO:0000256" key="1">
    <source>
        <dbReference type="ARBA" id="ARBA00004123"/>
    </source>
</evidence>
<evidence type="ECO:0000256" key="5">
    <source>
        <dbReference type="ARBA" id="ARBA00023242"/>
    </source>
</evidence>
<keyword evidence="8" id="KW-1185">Reference proteome</keyword>
<dbReference type="GO" id="GO:0005634">
    <property type="term" value="C:nucleus"/>
    <property type="evidence" value="ECO:0007669"/>
    <property type="project" value="UniProtKB-SubCell"/>
</dbReference>
<dbReference type="Pfam" id="PF05699">
    <property type="entry name" value="Dimer_Tnp_hAT"/>
    <property type="match status" value="1"/>
</dbReference>
<keyword evidence="4" id="KW-0862">Zinc</keyword>
<dbReference type="SMART" id="SM00614">
    <property type="entry name" value="ZnF_BED"/>
    <property type="match status" value="1"/>
</dbReference>
<evidence type="ECO:0000256" key="4">
    <source>
        <dbReference type="ARBA" id="ARBA00022833"/>
    </source>
</evidence>
<keyword evidence="3" id="KW-0863">Zinc-finger</keyword>
<dbReference type="InterPro" id="IPR012337">
    <property type="entry name" value="RNaseH-like_sf"/>
</dbReference>
<name>A0AAQ3WZA5_PASNO</name>
<protein>
    <recommendedName>
        <fullName evidence="6">HAT C-terminal dimerisation domain-containing protein</fullName>
    </recommendedName>
</protein>
<dbReference type="PANTHER" id="PTHR46481">
    <property type="entry name" value="ZINC FINGER BED DOMAIN-CONTAINING PROTEIN 4"/>
    <property type="match status" value="1"/>
</dbReference>
<evidence type="ECO:0000259" key="6">
    <source>
        <dbReference type="Pfam" id="PF05699"/>
    </source>
</evidence>
<reference evidence="7 8" key="1">
    <citation type="submission" date="2024-02" db="EMBL/GenBank/DDBJ databases">
        <title>High-quality chromosome-scale genome assembly of Pensacola bahiagrass (Paspalum notatum Flugge var. saurae).</title>
        <authorList>
            <person name="Vega J.M."/>
            <person name="Podio M."/>
            <person name="Orjuela J."/>
            <person name="Siena L.A."/>
            <person name="Pessino S.C."/>
            <person name="Combes M.C."/>
            <person name="Mariac C."/>
            <person name="Albertini E."/>
            <person name="Pupilli F."/>
            <person name="Ortiz J.P.A."/>
            <person name="Leblanc O."/>
        </authorList>
    </citation>
    <scope>NUCLEOTIDE SEQUENCE [LARGE SCALE GENOMIC DNA]</scope>
    <source>
        <strain evidence="7">R1</strain>
        <tissue evidence="7">Leaf</tissue>
    </source>
</reference>
<dbReference type="InterPro" id="IPR008906">
    <property type="entry name" value="HATC_C_dom"/>
</dbReference>
<dbReference type="Proteomes" id="UP001341281">
    <property type="component" value="Chromosome 06"/>
</dbReference>
<dbReference type="SUPFAM" id="SSF53098">
    <property type="entry name" value="Ribonuclease H-like"/>
    <property type="match status" value="1"/>
</dbReference>
<organism evidence="7 8">
    <name type="scientific">Paspalum notatum var. saurae</name>
    <dbReference type="NCBI Taxonomy" id="547442"/>
    <lineage>
        <taxon>Eukaryota</taxon>
        <taxon>Viridiplantae</taxon>
        <taxon>Streptophyta</taxon>
        <taxon>Embryophyta</taxon>
        <taxon>Tracheophyta</taxon>
        <taxon>Spermatophyta</taxon>
        <taxon>Magnoliopsida</taxon>
        <taxon>Liliopsida</taxon>
        <taxon>Poales</taxon>
        <taxon>Poaceae</taxon>
        <taxon>PACMAD clade</taxon>
        <taxon>Panicoideae</taxon>
        <taxon>Andropogonodae</taxon>
        <taxon>Paspaleae</taxon>
        <taxon>Paspalinae</taxon>
        <taxon>Paspalum</taxon>
    </lineage>
</organism>
<feature type="domain" description="HAT C-terminal dimerisation" evidence="6">
    <location>
        <begin position="343"/>
        <end position="425"/>
    </location>
</feature>
<proteinExistence type="predicted"/>
<dbReference type="GO" id="GO:0046983">
    <property type="term" value="F:protein dimerization activity"/>
    <property type="evidence" value="ECO:0007669"/>
    <property type="project" value="InterPro"/>
</dbReference>
<evidence type="ECO:0000256" key="2">
    <source>
        <dbReference type="ARBA" id="ARBA00022723"/>
    </source>
</evidence>
<gene>
    <name evidence="7" type="ORF">U9M48_026757</name>
</gene>
<evidence type="ECO:0000313" key="8">
    <source>
        <dbReference type="Proteomes" id="UP001341281"/>
    </source>
</evidence>
<comment type="subcellular location">
    <subcellularLocation>
        <location evidence="1">Nucleus</location>
    </subcellularLocation>
</comment>
<keyword evidence="5" id="KW-0539">Nucleus</keyword>